<gene>
    <name evidence="3" type="ORF">JXQ802_LOCUS43595</name>
    <name evidence="2" type="ORF">PYM288_LOCUS28385</name>
</gene>
<sequence>MDHIEFEKDLIAILLVVESIHDKNRLLYKYEEIKTYKRIQEPIAFYTPYSIVIAKDFDPPSVKDDDASRRTFLNFDETTLSILTSPYSYGNHVEVQVDDVIFVGHTHGLENNKNLKSFAIFFALRAIAKASVILSYQEMSKRIGTAIRCEEQRASYLNQEYAKLIGVIQQHDIGVGANDSLNRVPNEDNVKEPATLKQIYIDLQVSGEINITINNWLNVSYCLPHRSVPINCPLDIDHVVHVLSNAEQYLKPYYGLVLVIDPSALLASLPTDSSSTLNTLVRHLRSSYSLSRLSIETSIPLSQIYRLTAHLIFWGRAKIIYPIHDDNIYIISPDADISKQGVLSKMYKETFQNTSNYPILQEALAEYSDAITFYDHISRNDNETDLRERLQCVE</sequence>
<dbReference type="Pfam" id="PF03666">
    <property type="entry name" value="NPR3"/>
    <property type="match status" value="1"/>
</dbReference>
<comment type="function">
    <text evidence="1">As a component of the GATOR1 complex functions as an inhibitor of the amino acid-sensing branch of the TORC1 pathway.</text>
</comment>
<dbReference type="EMBL" id="CAJNOL010003181">
    <property type="protein sequence ID" value="CAF1550344.1"/>
    <property type="molecule type" value="Genomic_DNA"/>
</dbReference>
<keyword evidence="1" id="KW-0732">Signal</keyword>
<dbReference type="GO" id="GO:0010508">
    <property type="term" value="P:positive regulation of autophagy"/>
    <property type="evidence" value="ECO:0007669"/>
    <property type="project" value="TreeGrafter"/>
</dbReference>
<dbReference type="PANTHER" id="PTHR13153">
    <property type="entry name" value="CGTHBA PROTEIN -14 GENE PROTEIN"/>
    <property type="match status" value="1"/>
</dbReference>
<name>A0A815BJA0_9BILA</name>
<evidence type="ECO:0000256" key="1">
    <source>
        <dbReference type="RuleBase" id="RU368069"/>
    </source>
</evidence>
<dbReference type="InterPro" id="IPR005365">
    <property type="entry name" value="Npr3"/>
</dbReference>
<dbReference type="GO" id="GO:1904262">
    <property type="term" value="P:negative regulation of TORC1 signaling"/>
    <property type="evidence" value="ECO:0007669"/>
    <property type="project" value="TreeGrafter"/>
</dbReference>
<protein>
    <recommendedName>
        <fullName evidence="1">GATOR complex protein NPRL3</fullName>
    </recommendedName>
    <alternativeName>
        <fullName evidence="1">Nitrogen permease regulator 3-like protein</fullName>
    </alternativeName>
</protein>
<organism evidence="2 4">
    <name type="scientific">Rotaria sordida</name>
    <dbReference type="NCBI Taxonomy" id="392033"/>
    <lineage>
        <taxon>Eukaryota</taxon>
        <taxon>Metazoa</taxon>
        <taxon>Spiralia</taxon>
        <taxon>Gnathifera</taxon>
        <taxon>Rotifera</taxon>
        <taxon>Eurotatoria</taxon>
        <taxon>Bdelloidea</taxon>
        <taxon>Philodinida</taxon>
        <taxon>Philodinidae</taxon>
        <taxon>Rotaria</taxon>
    </lineage>
</organism>
<dbReference type="AlphaFoldDB" id="A0A815BJA0"/>
<keyword evidence="5" id="KW-1185">Reference proteome</keyword>
<dbReference type="PANTHER" id="PTHR13153:SF5">
    <property type="entry name" value="GATOR COMPLEX PROTEIN NPRL3"/>
    <property type="match status" value="1"/>
</dbReference>
<dbReference type="Proteomes" id="UP000663854">
    <property type="component" value="Unassembled WGS sequence"/>
</dbReference>
<evidence type="ECO:0000313" key="5">
    <source>
        <dbReference type="Proteomes" id="UP000663870"/>
    </source>
</evidence>
<dbReference type="EMBL" id="CAJNOH010002081">
    <property type="protein sequence ID" value="CAF1271116.1"/>
    <property type="molecule type" value="Genomic_DNA"/>
</dbReference>
<evidence type="ECO:0000313" key="3">
    <source>
        <dbReference type="EMBL" id="CAF1550344.1"/>
    </source>
</evidence>
<accession>A0A815BJA0</accession>
<reference evidence="2" key="1">
    <citation type="submission" date="2021-02" db="EMBL/GenBank/DDBJ databases">
        <authorList>
            <person name="Nowell W R."/>
        </authorList>
    </citation>
    <scope>NUCLEOTIDE SEQUENCE</scope>
</reference>
<dbReference type="Proteomes" id="UP000663870">
    <property type="component" value="Unassembled WGS sequence"/>
</dbReference>
<evidence type="ECO:0000313" key="2">
    <source>
        <dbReference type="EMBL" id="CAF1271116.1"/>
    </source>
</evidence>
<dbReference type="GO" id="GO:1990130">
    <property type="term" value="C:GATOR1 complex"/>
    <property type="evidence" value="ECO:0007669"/>
    <property type="project" value="UniProtKB-UniRule"/>
</dbReference>
<comment type="caution">
    <text evidence="2">The sequence shown here is derived from an EMBL/GenBank/DDBJ whole genome shotgun (WGS) entry which is preliminary data.</text>
</comment>
<comment type="similarity">
    <text evidence="1">Belongs to the NPR3 family.</text>
</comment>
<evidence type="ECO:0000313" key="4">
    <source>
        <dbReference type="Proteomes" id="UP000663854"/>
    </source>
</evidence>
<dbReference type="GO" id="GO:0034198">
    <property type="term" value="P:cellular response to amino acid starvation"/>
    <property type="evidence" value="ECO:0007669"/>
    <property type="project" value="UniProtKB-UniRule"/>
</dbReference>
<proteinExistence type="inferred from homology"/>
<comment type="subcellular location">
    <subcellularLocation>
        <location evidence="1">Lysosome</location>
    </subcellularLocation>
</comment>
<keyword evidence="1" id="KW-0458">Lysosome</keyword>
<dbReference type="GO" id="GO:0005764">
    <property type="term" value="C:lysosome"/>
    <property type="evidence" value="ECO:0007669"/>
    <property type="project" value="UniProtKB-SubCell"/>
</dbReference>
<dbReference type="GO" id="GO:0038202">
    <property type="term" value="P:TORC1 signaling"/>
    <property type="evidence" value="ECO:0007669"/>
    <property type="project" value="TreeGrafter"/>
</dbReference>